<dbReference type="Gene3D" id="3.40.50.150">
    <property type="entry name" value="Vaccinia Virus protein VP39"/>
    <property type="match status" value="1"/>
</dbReference>
<evidence type="ECO:0000256" key="6">
    <source>
        <dbReference type="ARBA" id="ARBA00022884"/>
    </source>
</evidence>
<comment type="subcellular location">
    <subcellularLocation>
        <location evidence="1">Mitochondrion</location>
    </subcellularLocation>
</comment>
<dbReference type="GO" id="GO:0034245">
    <property type="term" value="C:mitochondrial DNA-directed RNA polymerase complex"/>
    <property type="evidence" value="ECO:0007669"/>
    <property type="project" value="TreeGrafter"/>
</dbReference>
<dbReference type="Proteomes" id="UP000019487">
    <property type="component" value="Unassembled WGS sequence"/>
</dbReference>
<dbReference type="AlphaFoldDB" id="W9C9M4"/>
<gene>
    <name evidence="9" type="ORF">SBOR_8358</name>
</gene>
<comment type="caution">
    <text evidence="9">The sequence shown here is derived from an EMBL/GenBank/DDBJ whole genome shotgun (WGS) entry which is preliminary data.</text>
</comment>
<reference evidence="9 10" key="1">
    <citation type="journal article" date="2014" name="Genome Announc.">
        <title>Draft genome sequence of Sclerotinia borealis, a psychrophilic plant pathogenic fungus.</title>
        <authorList>
            <person name="Mardanov A.V."/>
            <person name="Beletsky A.V."/>
            <person name="Kadnikov V.V."/>
            <person name="Ignatov A.N."/>
            <person name="Ravin N.V."/>
        </authorList>
    </citation>
    <scope>NUCLEOTIDE SEQUENCE [LARGE SCALE GENOMIC DNA]</scope>
    <source>
        <strain evidence="10">F-4157</strain>
    </source>
</reference>
<evidence type="ECO:0000256" key="8">
    <source>
        <dbReference type="SAM" id="MobiDB-lite"/>
    </source>
</evidence>
<dbReference type="OrthoDB" id="16079at2759"/>
<proteinExistence type="predicted"/>
<keyword evidence="3" id="KW-0489">Methyltransferase</keyword>
<feature type="compositionally biased region" description="Polar residues" evidence="8">
    <location>
        <begin position="237"/>
        <end position="246"/>
    </location>
</feature>
<evidence type="ECO:0000256" key="5">
    <source>
        <dbReference type="ARBA" id="ARBA00022691"/>
    </source>
</evidence>
<dbReference type="SUPFAM" id="SSF53335">
    <property type="entry name" value="S-adenosyl-L-methionine-dependent methyltransferases"/>
    <property type="match status" value="1"/>
</dbReference>
<evidence type="ECO:0000313" key="9">
    <source>
        <dbReference type="EMBL" id="ESZ91265.1"/>
    </source>
</evidence>
<protein>
    <recommendedName>
        <fullName evidence="2">Mitochondrial transcription factor 1</fullName>
    </recommendedName>
</protein>
<sequence length="917" mass="104515">MFRIYLHPGRINLLRCRVNLQPSSLRQIHSSSIYNLPKTSKSSELPTPTDENIPVKRTRRKTVTPKVVEGPDELLVKAKKTRGRKSATSTDVEEDISAIEPVKRGRRKSAASEGVEEDLSAIEPVKRRRKSATSKAIEEDGPAVEPVKRRRRKSMTSEDVEEDTLTIEPLKRRRKSATSEAIEEDGSAVEPVKRRRRKSTTSEGIEEDDSTVEPAKLRRRKSTSAESVVEKQDESITHTSPNTSDSIFPPAEPVKQKAARPRKAKVLNSELEGEPVMRSASRLKAAKLLDAELEQQSAKRNSSLEANVDDPESQERMEENNCSSEEPKPIKSRIRNDDRIDEKEFIKIDPTLKRFFTDSHKMGSAMGDRTRINIVNDALCDDILDRLKPSLLKHVGCDVIDINPGIGLWSSKIHDVLKPRTHLLMEPDAKKYIPYLQPLLDAKDSTYQHIPKPGTVWEHLGHVTTPTFLPHQVKLSPDDPKINEPNNTLLVIANLGHFPRKRFRGFESISSLVLYQLLAAARSHALFHQYGLIRMLVWIPDMEKTTWLVRNIAQMRKNAVEAQITTKYIREIASSTEDNHRFVRDSEVAQKNSLDVISNMDRMGITTPKHRQGSMEIQARQSPVVRDAVQGKDFDRFKRAWSDEYTKLRRKLDEGTLQKFVKDGEVVVAKGTKKKIYTYEFQRLLFLTSKIKVINFQGRLTDDLINDYNEINKFHGRLTESNPNSVTQRSRDKLKAMIEAYDAKVANLPIAAQKMYNVRLDGARIPTEFEKRETEPLKVYAAEFTPPSQMCLLDVQPQALWPILRENYPENYDIFEFIIGTMYATPVESVYESLEGLWPGALEYIVDQCPSLTDPSKGGSFSLKHMSVRSMTNDMLKEIMEAWMKWPFRPSRFELLVKSGSMVHDPDSAEEDALEGV</sequence>
<evidence type="ECO:0000256" key="7">
    <source>
        <dbReference type="ARBA" id="ARBA00024915"/>
    </source>
</evidence>
<dbReference type="InterPro" id="IPR023165">
    <property type="entry name" value="rRNA_Ade_diMease-like_C"/>
</dbReference>
<dbReference type="EMBL" id="AYSA01000522">
    <property type="protein sequence ID" value="ESZ91265.1"/>
    <property type="molecule type" value="Genomic_DNA"/>
</dbReference>
<evidence type="ECO:0000313" key="10">
    <source>
        <dbReference type="Proteomes" id="UP000019487"/>
    </source>
</evidence>
<dbReference type="PANTHER" id="PTHR11727">
    <property type="entry name" value="DIMETHYLADENOSINE TRANSFERASE"/>
    <property type="match status" value="1"/>
</dbReference>
<keyword evidence="6" id="KW-0694">RNA-binding</keyword>
<dbReference type="InterPro" id="IPR001737">
    <property type="entry name" value="KsgA/Erm"/>
</dbReference>
<comment type="function">
    <text evidence="7">Mitochondrial transcription factor that confers selective promoter recognition on the core subunit of the yeast mitochondrial RNA polymerase. Interacts with DNA in a non-specific manner.</text>
</comment>
<evidence type="ECO:0000256" key="2">
    <source>
        <dbReference type="ARBA" id="ARBA00013836"/>
    </source>
</evidence>
<organism evidence="9 10">
    <name type="scientific">Sclerotinia borealis (strain F-4128)</name>
    <dbReference type="NCBI Taxonomy" id="1432307"/>
    <lineage>
        <taxon>Eukaryota</taxon>
        <taxon>Fungi</taxon>
        <taxon>Dikarya</taxon>
        <taxon>Ascomycota</taxon>
        <taxon>Pezizomycotina</taxon>
        <taxon>Leotiomycetes</taxon>
        <taxon>Helotiales</taxon>
        <taxon>Sclerotiniaceae</taxon>
        <taxon>Sclerotinia</taxon>
    </lineage>
</organism>
<keyword evidence="4" id="KW-0808">Transferase</keyword>
<feature type="region of interest" description="Disordered" evidence="8">
    <location>
        <begin position="79"/>
        <end position="278"/>
    </location>
</feature>
<dbReference type="HOGENOM" id="CLU_014537_0_0_1"/>
<feature type="compositionally biased region" description="Polar residues" evidence="8">
    <location>
        <begin position="295"/>
        <end position="305"/>
    </location>
</feature>
<dbReference type="GO" id="GO:0032259">
    <property type="term" value="P:methylation"/>
    <property type="evidence" value="ECO:0007669"/>
    <property type="project" value="UniProtKB-KW"/>
</dbReference>
<dbReference type="Gene3D" id="1.10.8.100">
    <property type="entry name" value="Ribosomal RNA adenine dimethylase-like, domain 2"/>
    <property type="match status" value="1"/>
</dbReference>
<dbReference type="PANTHER" id="PTHR11727:SF17">
    <property type="entry name" value="DIMETHYLADENOSINE TRANSFERASE 1, MITOCHONDRIAL"/>
    <property type="match status" value="1"/>
</dbReference>
<keyword evidence="10" id="KW-1185">Reference proteome</keyword>
<feature type="region of interest" description="Disordered" evidence="8">
    <location>
        <begin position="294"/>
        <end position="330"/>
    </location>
</feature>
<keyword evidence="5" id="KW-0949">S-adenosyl-L-methionine</keyword>
<evidence type="ECO:0000256" key="3">
    <source>
        <dbReference type="ARBA" id="ARBA00022603"/>
    </source>
</evidence>
<evidence type="ECO:0000256" key="1">
    <source>
        <dbReference type="ARBA" id="ARBA00004173"/>
    </source>
</evidence>
<dbReference type="GO" id="GO:0005759">
    <property type="term" value="C:mitochondrial matrix"/>
    <property type="evidence" value="ECO:0007669"/>
    <property type="project" value="TreeGrafter"/>
</dbReference>
<dbReference type="GO" id="GO:0006391">
    <property type="term" value="P:transcription initiation at mitochondrial promoter"/>
    <property type="evidence" value="ECO:0007669"/>
    <property type="project" value="TreeGrafter"/>
</dbReference>
<evidence type="ECO:0000256" key="4">
    <source>
        <dbReference type="ARBA" id="ARBA00022679"/>
    </source>
</evidence>
<dbReference type="GO" id="GO:0008168">
    <property type="term" value="F:methyltransferase activity"/>
    <property type="evidence" value="ECO:0007669"/>
    <property type="project" value="UniProtKB-KW"/>
</dbReference>
<dbReference type="GO" id="GO:0003723">
    <property type="term" value="F:RNA binding"/>
    <property type="evidence" value="ECO:0007669"/>
    <property type="project" value="UniProtKB-KW"/>
</dbReference>
<dbReference type="GO" id="GO:0034246">
    <property type="term" value="F:mitochondrial transcription factor activity"/>
    <property type="evidence" value="ECO:0007669"/>
    <property type="project" value="TreeGrafter"/>
</dbReference>
<name>W9C9M4_SCLBF</name>
<accession>W9C9M4</accession>
<feature type="compositionally biased region" description="Basic and acidic residues" evidence="8">
    <location>
        <begin position="313"/>
        <end position="330"/>
    </location>
</feature>
<dbReference type="InterPro" id="IPR029063">
    <property type="entry name" value="SAM-dependent_MTases_sf"/>
</dbReference>